<proteinExistence type="predicted"/>
<name>A0A1E1LM59_9HELO</name>
<evidence type="ECO:0000313" key="2">
    <source>
        <dbReference type="Proteomes" id="UP000178912"/>
    </source>
</evidence>
<keyword evidence="2" id="KW-1185">Reference proteome</keyword>
<gene>
    <name evidence="1" type="ORF">RAG0_15663</name>
</gene>
<protein>
    <submittedName>
        <fullName evidence="1">Uncharacterized protein</fullName>
    </submittedName>
</protein>
<dbReference type="EMBL" id="FJUX01000142">
    <property type="protein sequence ID" value="CZT11565.1"/>
    <property type="molecule type" value="Genomic_DNA"/>
</dbReference>
<sequence>MEHTWNDRSISIFTSEESSLIGTTSQKLIDRILDAEDSLSTHVNDLTIKDWKPEKGGTDAYKILNNLKDRESFRRLELDIPYCKRRPRLVPLEILGGSPFVSNTSRGVVGEENPI</sequence>
<evidence type="ECO:0000313" key="1">
    <source>
        <dbReference type="EMBL" id="CZT11565.1"/>
    </source>
</evidence>
<dbReference type="AlphaFoldDB" id="A0A1E1LM59"/>
<dbReference type="Proteomes" id="UP000178912">
    <property type="component" value="Unassembled WGS sequence"/>
</dbReference>
<reference evidence="2" key="1">
    <citation type="submission" date="2016-03" db="EMBL/GenBank/DDBJ databases">
        <authorList>
            <person name="Guldener U."/>
        </authorList>
    </citation>
    <scope>NUCLEOTIDE SEQUENCE [LARGE SCALE GENOMIC DNA]</scope>
    <source>
        <strain evidence="2">04CH-RAC-A.6.1</strain>
    </source>
</reference>
<organism evidence="1 2">
    <name type="scientific">Rhynchosporium agropyri</name>
    <dbReference type="NCBI Taxonomy" id="914238"/>
    <lineage>
        <taxon>Eukaryota</taxon>
        <taxon>Fungi</taxon>
        <taxon>Dikarya</taxon>
        <taxon>Ascomycota</taxon>
        <taxon>Pezizomycotina</taxon>
        <taxon>Leotiomycetes</taxon>
        <taxon>Helotiales</taxon>
        <taxon>Ploettnerulaceae</taxon>
        <taxon>Rhynchosporium</taxon>
    </lineage>
</organism>
<accession>A0A1E1LM59</accession>